<protein>
    <submittedName>
        <fullName evidence="3">Uncharacterized protein</fullName>
    </submittedName>
</protein>
<dbReference type="Ensembl" id="ENSNLET00000057481.1">
    <property type="protein sequence ID" value="ENSNLEP00000025621.1"/>
    <property type="gene ID" value="ENSNLEG00000027234.1"/>
</dbReference>
<reference evidence="3" key="2">
    <citation type="submission" date="2025-08" db="UniProtKB">
        <authorList>
            <consortium name="Ensembl"/>
        </authorList>
    </citation>
    <scope>IDENTIFICATION</scope>
</reference>
<keyword evidence="4" id="KW-1185">Reference proteome</keyword>
<feature type="region of interest" description="Disordered" evidence="1">
    <location>
        <begin position="22"/>
        <end position="83"/>
    </location>
</feature>
<name>A0A2I3FYW0_NOMLE</name>
<evidence type="ECO:0000313" key="3">
    <source>
        <dbReference type="Ensembl" id="ENSNLEP00000025621.1"/>
    </source>
</evidence>
<dbReference type="EMBL" id="ADFV01130834">
    <property type="status" value="NOT_ANNOTATED_CDS"/>
    <property type="molecule type" value="Genomic_DNA"/>
</dbReference>
<dbReference type="EMBL" id="ADFV01130833">
    <property type="status" value="NOT_ANNOTATED_CDS"/>
    <property type="molecule type" value="Genomic_DNA"/>
</dbReference>
<dbReference type="OMA" id="MQTGAPF"/>
<feature type="signal peptide" evidence="2">
    <location>
        <begin position="1"/>
        <end position="24"/>
    </location>
</feature>
<feature type="chain" id="PRO_5014164365" evidence="2">
    <location>
        <begin position="25"/>
        <end position="83"/>
    </location>
</feature>
<dbReference type="AlphaFoldDB" id="A0A2I3FYW0"/>
<proteinExistence type="predicted"/>
<keyword evidence="2" id="KW-0732">Signal</keyword>
<dbReference type="GeneTree" id="ENSGT00910000148312"/>
<dbReference type="Proteomes" id="UP000001073">
    <property type="component" value="Chromosome 13"/>
</dbReference>
<evidence type="ECO:0000256" key="2">
    <source>
        <dbReference type="SAM" id="SignalP"/>
    </source>
</evidence>
<dbReference type="InParanoid" id="A0A2I3FYW0"/>
<evidence type="ECO:0000256" key="1">
    <source>
        <dbReference type="SAM" id="MobiDB-lite"/>
    </source>
</evidence>
<evidence type="ECO:0000313" key="4">
    <source>
        <dbReference type="Proteomes" id="UP000001073"/>
    </source>
</evidence>
<reference evidence="3 4" key="1">
    <citation type="submission" date="2012-10" db="EMBL/GenBank/DDBJ databases">
        <authorList>
            <consortium name="Gibbon Genome Sequencing Consortium"/>
        </authorList>
    </citation>
    <scope>NUCLEOTIDE SEQUENCE [LARGE SCALE GENOMIC DNA]</scope>
</reference>
<reference evidence="3" key="3">
    <citation type="submission" date="2025-09" db="UniProtKB">
        <authorList>
            <consortium name="Ensembl"/>
        </authorList>
    </citation>
    <scope>IDENTIFICATION</scope>
</reference>
<sequence>LHNAAANGGLLTWCLLLTPPGQWAKDSRRNSAEEKFRRFPRVGKDPGPPWNQKHPTTLPSHVSPVRPPGQGMGSRMQTGAPFP</sequence>
<organism evidence="3 4">
    <name type="scientific">Nomascus leucogenys</name>
    <name type="common">Northern white-cheeked gibbon</name>
    <name type="synonym">Hylobates leucogenys</name>
    <dbReference type="NCBI Taxonomy" id="61853"/>
    <lineage>
        <taxon>Eukaryota</taxon>
        <taxon>Metazoa</taxon>
        <taxon>Chordata</taxon>
        <taxon>Craniata</taxon>
        <taxon>Vertebrata</taxon>
        <taxon>Euteleostomi</taxon>
        <taxon>Mammalia</taxon>
        <taxon>Eutheria</taxon>
        <taxon>Euarchontoglires</taxon>
        <taxon>Primates</taxon>
        <taxon>Haplorrhini</taxon>
        <taxon>Catarrhini</taxon>
        <taxon>Hylobatidae</taxon>
        <taxon>Nomascus</taxon>
    </lineage>
</organism>
<feature type="compositionally biased region" description="Basic and acidic residues" evidence="1">
    <location>
        <begin position="25"/>
        <end position="37"/>
    </location>
</feature>
<accession>A0A2I3FYW0</accession>